<comment type="caution">
    <text evidence="10">The sequence shown here is derived from an EMBL/GenBank/DDBJ whole genome shotgun (WGS) entry which is preliminary data.</text>
</comment>
<protein>
    <recommendedName>
        <fullName evidence="3 9">Gluconokinase</fullName>
        <ecNumber evidence="3 9">2.7.1.12</ecNumber>
    </recommendedName>
</protein>
<keyword evidence="5 9" id="KW-0547">Nucleotide-binding</keyword>
<gene>
    <name evidence="10" type="ORF">WJX74_001773</name>
</gene>
<keyword evidence="7 9" id="KW-0067">ATP-binding</keyword>
<evidence type="ECO:0000256" key="3">
    <source>
        <dbReference type="ARBA" id="ARBA00012054"/>
    </source>
</evidence>
<evidence type="ECO:0000256" key="9">
    <source>
        <dbReference type="RuleBase" id="RU363066"/>
    </source>
</evidence>
<organism evidence="10 11">
    <name type="scientific">Apatococcus lobatus</name>
    <dbReference type="NCBI Taxonomy" id="904363"/>
    <lineage>
        <taxon>Eukaryota</taxon>
        <taxon>Viridiplantae</taxon>
        <taxon>Chlorophyta</taxon>
        <taxon>core chlorophytes</taxon>
        <taxon>Trebouxiophyceae</taxon>
        <taxon>Chlorellales</taxon>
        <taxon>Chlorellaceae</taxon>
        <taxon>Apatococcus</taxon>
    </lineage>
</organism>
<dbReference type="GO" id="GO:0005524">
    <property type="term" value="F:ATP binding"/>
    <property type="evidence" value="ECO:0007669"/>
    <property type="project" value="UniProtKB-KW"/>
</dbReference>
<dbReference type="PANTHER" id="PTHR43442:SF3">
    <property type="entry name" value="GLUCONOKINASE-RELATED"/>
    <property type="match status" value="1"/>
</dbReference>
<evidence type="ECO:0000313" key="11">
    <source>
        <dbReference type="Proteomes" id="UP001438707"/>
    </source>
</evidence>
<dbReference type="EMBL" id="JALJOS010000008">
    <property type="protein sequence ID" value="KAK9835502.1"/>
    <property type="molecule type" value="Genomic_DNA"/>
</dbReference>
<dbReference type="InterPro" id="IPR027417">
    <property type="entry name" value="P-loop_NTPase"/>
</dbReference>
<dbReference type="Gene3D" id="3.40.50.300">
    <property type="entry name" value="P-loop containing nucleotide triphosphate hydrolases"/>
    <property type="match status" value="1"/>
</dbReference>
<evidence type="ECO:0000256" key="8">
    <source>
        <dbReference type="ARBA" id="ARBA00048090"/>
    </source>
</evidence>
<dbReference type="SUPFAM" id="SSF52540">
    <property type="entry name" value="P-loop containing nucleoside triphosphate hydrolases"/>
    <property type="match status" value="1"/>
</dbReference>
<dbReference type="NCBIfam" id="TIGR01313">
    <property type="entry name" value="therm_gnt_kin"/>
    <property type="match status" value="1"/>
</dbReference>
<evidence type="ECO:0000256" key="1">
    <source>
        <dbReference type="ARBA" id="ARBA00004875"/>
    </source>
</evidence>
<comment type="pathway">
    <text evidence="1 9">Carbohydrate acid metabolism; D-gluconate degradation.</text>
</comment>
<keyword evidence="6 9" id="KW-0418">Kinase</keyword>
<sequence>MELTATRPQDRSSYGSGIRTLDFPKPAKVLLPHSQVHTTQPVTSSNLEPSRFRICCIEAQATSGVSGSGKSTVGTALAAELGCSFFDGDDFHPAANVEKMRQGLPLNDTDRQPWLQRLAALMQQHIDRKELMVVACSALKKTYRDLLLSSDTSPERHAIAVIALQPSKEELERRLMIRSAGGNHYMPASLLDSQLADQESDPDAMYFGSVSKDEIIQRILQARGTR</sequence>
<evidence type="ECO:0000313" key="10">
    <source>
        <dbReference type="EMBL" id="KAK9835502.1"/>
    </source>
</evidence>
<dbReference type="AlphaFoldDB" id="A0AAW1RQB2"/>
<dbReference type="EC" id="2.7.1.12" evidence="3 9"/>
<dbReference type="GO" id="GO:0005975">
    <property type="term" value="P:carbohydrate metabolic process"/>
    <property type="evidence" value="ECO:0007669"/>
    <property type="project" value="InterPro"/>
</dbReference>
<dbReference type="Pfam" id="PF13671">
    <property type="entry name" value="AAA_33"/>
    <property type="match status" value="1"/>
</dbReference>
<evidence type="ECO:0000256" key="2">
    <source>
        <dbReference type="ARBA" id="ARBA00008420"/>
    </source>
</evidence>
<dbReference type="GO" id="GO:0046316">
    <property type="term" value="F:gluconokinase activity"/>
    <property type="evidence" value="ECO:0007669"/>
    <property type="project" value="UniProtKB-EC"/>
</dbReference>
<reference evidence="10 11" key="1">
    <citation type="journal article" date="2024" name="Nat. Commun.">
        <title>Phylogenomics reveals the evolutionary origins of lichenization in chlorophyte algae.</title>
        <authorList>
            <person name="Puginier C."/>
            <person name="Libourel C."/>
            <person name="Otte J."/>
            <person name="Skaloud P."/>
            <person name="Haon M."/>
            <person name="Grisel S."/>
            <person name="Petersen M."/>
            <person name="Berrin J.G."/>
            <person name="Delaux P.M."/>
            <person name="Dal Grande F."/>
            <person name="Keller J."/>
        </authorList>
    </citation>
    <scope>NUCLEOTIDE SEQUENCE [LARGE SCALE GENOMIC DNA]</scope>
    <source>
        <strain evidence="10 11">SAG 2145</strain>
    </source>
</reference>
<dbReference type="PANTHER" id="PTHR43442">
    <property type="entry name" value="GLUCONOKINASE-RELATED"/>
    <property type="match status" value="1"/>
</dbReference>
<proteinExistence type="inferred from homology"/>
<keyword evidence="4 9" id="KW-0808">Transferase</keyword>
<comment type="catalytic activity">
    <reaction evidence="8 9">
        <text>D-gluconate + ATP = 6-phospho-D-gluconate + ADP + H(+)</text>
        <dbReference type="Rhea" id="RHEA:19433"/>
        <dbReference type="ChEBI" id="CHEBI:15378"/>
        <dbReference type="ChEBI" id="CHEBI:18391"/>
        <dbReference type="ChEBI" id="CHEBI:30616"/>
        <dbReference type="ChEBI" id="CHEBI:58759"/>
        <dbReference type="ChEBI" id="CHEBI:456216"/>
        <dbReference type="EC" id="2.7.1.12"/>
    </reaction>
</comment>
<dbReference type="Proteomes" id="UP001438707">
    <property type="component" value="Unassembled WGS sequence"/>
</dbReference>
<evidence type="ECO:0000256" key="6">
    <source>
        <dbReference type="ARBA" id="ARBA00022777"/>
    </source>
</evidence>
<comment type="similarity">
    <text evidence="2 9">Belongs to the gluconokinase GntK/GntV family.</text>
</comment>
<dbReference type="GO" id="GO:0005737">
    <property type="term" value="C:cytoplasm"/>
    <property type="evidence" value="ECO:0007669"/>
    <property type="project" value="TreeGrafter"/>
</dbReference>
<evidence type="ECO:0000256" key="4">
    <source>
        <dbReference type="ARBA" id="ARBA00022679"/>
    </source>
</evidence>
<dbReference type="CDD" id="cd02021">
    <property type="entry name" value="GntK"/>
    <property type="match status" value="1"/>
</dbReference>
<evidence type="ECO:0000256" key="5">
    <source>
        <dbReference type="ARBA" id="ARBA00022741"/>
    </source>
</evidence>
<evidence type="ECO:0000256" key="7">
    <source>
        <dbReference type="ARBA" id="ARBA00022840"/>
    </source>
</evidence>
<keyword evidence="11" id="KW-1185">Reference proteome</keyword>
<accession>A0AAW1RQB2</accession>
<name>A0AAW1RQB2_9CHLO</name>
<dbReference type="InterPro" id="IPR006001">
    <property type="entry name" value="Therm_gnt_kin"/>
</dbReference>